<reference evidence="5" key="1">
    <citation type="submission" date="2023-03" db="EMBL/GenBank/DDBJ databases">
        <authorList>
            <person name="Steffen K."/>
            <person name="Cardenas P."/>
        </authorList>
    </citation>
    <scope>NUCLEOTIDE SEQUENCE</scope>
</reference>
<protein>
    <recommendedName>
        <fullName evidence="4">SH3 domain-containing protein</fullName>
    </recommendedName>
</protein>
<dbReference type="EMBL" id="CASHTH010000555">
    <property type="protein sequence ID" value="CAI8004233.1"/>
    <property type="molecule type" value="Genomic_DNA"/>
</dbReference>
<feature type="compositionally biased region" description="Polar residues" evidence="3">
    <location>
        <begin position="118"/>
        <end position="127"/>
    </location>
</feature>
<keyword evidence="1 2" id="KW-0728">SH3 domain</keyword>
<dbReference type="InterPro" id="IPR001452">
    <property type="entry name" value="SH3_domain"/>
</dbReference>
<sequence length="495" mass="54861">MMSWNNTGRQDDEQARPLPPYTKVTAIQDFQPQHPHDLPFSRGDRLTILEPCNVIFWYLAEDAHGKRGVIPINFVKVDGTKVWSKPPPPLPPSPSSSYTSSSTGHLVSVTPDQRQRRLSPQTISRSSVHPHVHRTSSAEGLDSSHPITPPKPRLPSPPPMTSSSTPPTNDTTPPVIPPRHAPPMPFRQPAGGRQNIPRSARVTPGGLTPGFRTNGKPPVPLPPSPKPQPRGKKLAPPPLQPKPGAKKLVPQQSNGPSSRHMTSKAAPKKTPSYKKPLTPNVLPLASEQIPQGPPINIDNRPPAPLPLEAFLPGSAGASALPLSPAVGPKGKYNTIQEFISKSGWFQPSVEAVLCRKAVIQIPVFLTMTTGVYLFKHRFRANLQYVGKSHNVYKGLIQMFHRLFERPDSKLNPVELQLKYHSPDSDQWYVRLVAVQNPDRLDLERAKMIARMRSVQPDGLNTEFEFSSREDWYEFAAWYKDHCSKAKEMQRASGGF</sequence>
<dbReference type="Proteomes" id="UP001174909">
    <property type="component" value="Unassembled WGS sequence"/>
</dbReference>
<evidence type="ECO:0000256" key="2">
    <source>
        <dbReference type="PROSITE-ProRule" id="PRU00192"/>
    </source>
</evidence>
<comment type="caution">
    <text evidence="5">The sequence shown here is derived from an EMBL/GenBank/DDBJ whole genome shotgun (WGS) entry which is preliminary data.</text>
</comment>
<keyword evidence="6" id="KW-1185">Reference proteome</keyword>
<feature type="compositionally biased region" description="Polar residues" evidence="3">
    <location>
        <begin position="250"/>
        <end position="260"/>
    </location>
</feature>
<gene>
    <name evidence="5" type="ORF">GBAR_LOCUS3860</name>
</gene>
<proteinExistence type="predicted"/>
<dbReference type="Gene3D" id="2.30.30.40">
    <property type="entry name" value="SH3 Domains"/>
    <property type="match status" value="1"/>
</dbReference>
<dbReference type="AlphaFoldDB" id="A0AA35W5I2"/>
<dbReference type="PRINTS" id="PR01217">
    <property type="entry name" value="PRICHEXTENSN"/>
</dbReference>
<feature type="domain" description="SH3" evidence="4">
    <location>
        <begin position="19"/>
        <end position="80"/>
    </location>
</feature>
<organism evidence="5 6">
    <name type="scientific">Geodia barretti</name>
    <name type="common">Barrett's horny sponge</name>
    <dbReference type="NCBI Taxonomy" id="519541"/>
    <lineage>
        <taxon>Eukaryota</taxon>
        <taxon>Metazoa</taxon>
        <taxon>Porifera</taxon>
        <taxon>Demospongiae</taxon>
        <taxon>Heteroscleromorpha</taxon>
        <taxon>Tetractinellida</taxon>
        <taxon>Astrophorina</taxon>
        <taxon>Geodiidae</taxon>
        <taxon>Geodia</taxon>
    </lineage>
</organism>
<dbReference type="SUPFAM" id="SSF50044">
    <property type="entry name" value="SH3-domain"/>
    <property type="match status" value="1"/>
</dbReference>
<accession>A0AA35W5I2</accession>
<evidence type="ECO:0000256" key="3">
    <source>
        <dbReference type="SAM" id="MobiDB-lite"/>
    </source>
</evidence>
<feature type="compositionally biased region" description="Pro residues" evidence="3">
    <location>
        <begin position="85"/>
        <end position="94"/>
    </location>
</feature>
<feature type="region of interest" description="Disordered" evidence="3">
    <location>
        <begin position="84"/>
        <end position="279"/>
    </location>
</feature>
<dbReference type="Pfam" id="PF00018">
    <property type="entry name" value="SH3_1"/>
    <property type="match status" value="1"/>
</dbReference>
<dbReference type="PROSITE" id="PS50002">
    <property type="entry name" value="SH3"/>
    <property type="match status" value="1"/>
</dbReference>
<feature type="compositionally biased region" description="Pro residues" evidence="3">
    <location>
        <begin position="174"/>
        <end position="186"/>
    </location>
</feature>
<evidence type="ECO:0000259" key="4">
    <source>
        <dbReference type="PROSITE" id="PS50002"/>
    </source>
</evidence>
<name>A0AA35W5I2_GEOBA</name>
<dbReference type="InterPro" id="IPR036028">
    <property type="entry name" value="SH3-like_dom_sf"/>
</dbReference>
<feature type="compositionally biased region" description="Pro residues" evidence="3">
    <location>
        <begin position="147"/>
        <end position="160"/>
    </location>
</feature>
<evidence type="ECO:0000313" key="5">
    <source>
        <dbReference type="EMBL" id="CAI8004233.1"/>
    </source>
</evidence>
<dbReference type="SMART" id="SM00326">
    <property type="entry name" value="SH3"/>
    <property type="match status" value="1"/>
</dbReference>
<feature type="compositionally biased region" description="Pro residues" evidence="3">
    <location>
        <begin position="217"/>
        <end position="228"/>
    </location>
</feature>
<feature type="compositionally biased region" description="Low complexity" evidence="3">
    <location>
        <begin position="161"/>
        <end position="173"/>
    </location>
</feature>
<evidence type="ECO:0000313" key="6">
    <source>
        <dbReference type="Proteomes" id="UP001174909"/>
    </source>
</evidence>
<evidence type="ECO:0000256" key="1">
    <source>
        <dbReference type="ARBA" id="ARBA00022443"/>
    </source>
</evidence>